<sequence length="60" mass="5768">MKVVAMRVSGGSVADEGRGHLHRLMMLSCIGSGIGGYVGGDGGATIVGVVVVVAALANGG</sequence>
<dbReference type="Proteomes" id="UP000507222">
    <property type="component" value="Unassembled WGS sequence"/>
</dbReference>
<gene>
    <name evidence="1" type="ORF">CURHAP_LOCUS36770</name>
</gene>
<evidence type="ECO:0000313" key="2">
    <source>
        <dbReference type="Proteomes" id="UP000507222"/>
    </source>
</evidence>
<evidence type="ECO:0000313" key="1">
    <source>
        <dbReference type="EMBL" id="CAB4283004.1"/>
    </source>
</evidence>
<dbReference type="EMBL" id="CAEKDK010000006">
    <property type="protein sequence ID" value="CAB4283004.1"/>
    <property type="molecule type" value="Genomic_DNA"/>
</dbReference>
<protein>
    <submittedName>
        <fullName evidence="1">Uncharacterized protein</fullName>
    </submittedName>
</protein>
<organism evidence="1 2">
    <name type="scientific">Prunus armeniaca</name>
    <name type="common">Apricot</name>
    <name type="synonym">Armeniaca vulgaris</name>
    <dbReference type="NCBI Taxonomy" id="36596"/>
    <lineage>
        <taxon>Eukaryota</taxon>
        <taxon>Viridiplantae</taxon>
        <taxon>Streptophyta</taxon>
        <taxon>Embryophyta</taxon>
        <taxon>Tracheophyta</taxon>
        <taxon>Spermatophyta</taxon>
        <taxon>Magnoliopsida</taxon>
        <taxon>eudicotyledons</taxon>
        <taxon>Gunneridae</taxon>
        <taxon>Pentapetalae</taxon>
        <taxon>rosids</taxon>
        <taxon>fabids</taxon>
        <taxon>Rosales</taxon>
        <taxon>Rosaceae</taxon>
        <taxon>Amygdaloideae</taxon>
        <taxon>Amygdaleae</taxon>
        <taxon>Prunus</taxon>
    </lineage>
</organism>
<reference evidence="1 2" key="1">
    <citation type="submission" date="2020-05" db="EMBL/GenBank/DDBJ databases">
        <authorList>
            <person name="Campoy J."/>
            <person name="Schneeberger K."/>
            <person name="Spophaly S."/>
        </authorList>
    </citation>
    <scope>NUCLEOTIDE SEQUENCE [LARGE SCALE GENOMIC DNA]</scope>
    <source>
        <strain evidence="1">PruArmRojPasFocal</strain>
    </source>
</reference>
<accession>A0A6J5V5M7</accession>
<proteinExistence type="predicted"/>
<dbReference type="AlphaFoldDB" id="A0A6J5V5M7"/>
<name>A0A6J5V5M7_PRUAR</name>